<organism evidence="5 6">
    <name type="scientific">Tepidimonas alkaliphilus</name>
    <dbReference type="NCBI Taxonomy" id="2588942"/>
    <lineage>
        <taxon>Bacteria</taxon>
        <taxon>Pseudomonadati</taxon>
        <taxon>Pseudomonadota</taxon>
        <taxon>Betaproteobacteria</taxon>
        <taxon>Burkholderiales</taxon>
        <taxon>Tepidimonas</taxon>
    </lineage>
</organism>
<evidence type="ECO:0000259" key="4">
    <source>
        <dbReference type="PROSITE" id="PS51770"/>
    </source>
</evidence>
<dbReference type="InterPro" id="IPR006683">
    <property type="entry name" value="Thioestr_dom"/>
</dbReference>
<dbReference type="SUPFAM" id="SSF54637">
    <property type="entry name" value="Thioesterase/thiol ester dehydrase-isomerase"/>
    <property type="match status" value="2"/>
</dbReference>
<dbReference type="Gene3D" id="3.10.129.10">
    <property type="entry name" value="Hotdog Thioesterase"/>
    <property type="match status" value="2"/>
</dbReference>
<dbReference type="EMBL" id="VJNB01000002">
    <property type="protein sequence ID" value="TSE21049.1"/>
    <property type="molecule type" value="Genomic_DNA"/>
</dbReference>
<evidence type="ECO:0000256" key="3">
    <source>
        <dbReference type="PROSITE-ProRule" id="PRU01106"/>
    </source>
</evidence>
<dbReference type="GO" id="GO:0005829">
    <property type="term" value="C:cytosol"/>
    <property type="evidence" value="ECO:0007669"/>
    <property type="project" value="TreeGrafter"/>
</dbReference>
<dbReference type="RefSeq" id="WP_246100552.1">
    <property type="nucleotide sequence ID" value="NZ_VJNB01000002.1"/>
</dbReference>
<dbReference type="GO" id="GO:0006637">
    <property type="term" value="P:acyl-CoA metabolic process"/>
    <property type="evidence" value="ECO:0007669"/>
    <property type="project" value="TreeGrafter"/>
</dbReference>
<dbReference type="PANTHER" id="PTHR11049:SF24">
    <property type="entry name" value="CYTOSOLIC ACYL COENZYME A THIOESTER HYDROLASE"/>
    <property type="match status" value="1"/>
</dbReference>
<dbReference type="AlphaFoldDB" id="A0A554WBU7"/>
<comment type="caution">
    <text evidence="5">The sequence shown here is derived from an EMBL/GenBank/DDBJ whole genome shotgun (WGS) entry which is preliminary data.</text>
</comment>
<accession>A0A554WBU7</accession>
<feature type="domain" description="HotDog ACOT-type" evidence="4">
    <location>
        <begin position="5"/>
        <end position="117"/>
    </location>
</feature>
<dbReference type="PANTHER" id="PTHR11049">
    <property type="entry name" value="ACYL COENZYME A THIOESTER HYDROLASE"/>
    <property type="match status" value="1"/>
</dbReference>
<reference evidence="5 6" key="1">
    <citation type="submission" date="2019-07" db="EMBL/GenBank/DDBJ databases">
        <title>Tepidimonas alkaliphilus YIM 72238 draft genome.</title>
        <authorList>
            <person name="Da Costa M.S."/>
            <person name="Froufe H.J.C."/>
            <person name="Egas C."/>
            <person name="Albuquerque L."/>
        </authorList>
    </citation>
    <scope>NUCLEOTIDE SEQUENCE [LARGE SCALE GENOMIC DNA]</scope>
    <source>
        <strain evidence="5 6">YIM 72238</strain>
    </source>
</reference>
<comment type="similarity">
    <text evidence="1">Belongs to the acyl coenzyme A hydrolase family.</text>
</comment>
<dbReference type="Pfam" id="PF03061">
    <property type="entry name" value="4HBT"/>
    <property type="match status" value="2"/>
</dbReference>
<evidence type="ECO:0000313" key="5">
    <source>
        <dbReference type="EMBL" id="TSE21049.1"/>
    </source>
</evidence>
<dbReference type="EC" id="3.1.2.-" evidence="5"/>
<dbReference type="InterPro" id="IPR033120">
    <property type="entry name" value="HOTDOG_ACOT"/>
</dbReference>
<dbReference type="Proteomes" id="UP000315736">
    <property type="component" value="Unassembled WGS sequence"/>
</dbReference>
<dbReference type="InterPro" id="IPR029069">
    <property type="entry name" value="HotDog_dom_sf"/>
</dbReference>
<keyword evidence="2 3" id="KW-0378">Hydrolase</keyword>
<dbReference type="InterPro" id="IPR040170">
    <property type="entry name" value="Cytosol_ACT"/>
</dbReference>
<dbReference type="GO" id="GO:0052816">
    <property type="term" value="F:long-chain fatty acyl-CoA hydrolase activity"/>
    <property type="evidence" value="ECO:0007669"/>
    <property type="project" value="TreeGrafter"/>
</dbReference>
<evidence type="ECO:0000256" key="2">
    <source>
        <dbReference type="ARBA" id="ARBA00022801"/>
    </source>
</evidence>
<keyword evidence="6" id="KW-1185">Reference proteome</keyword>
<dbReference type="GO" id="GO:0009062">
    <property type="term" value="P:fatty acid catabolic process"/>
    <property type="evidence" value="ECO:0007669"/>
    <property type="project" value="TreeGrafter"/>
</dbReference>
<evidence type="ECO:0000256" key="1">
    <source>
        <dbReference type="ARBA" id="ARBA00010458"/>
    </source>
</evidence>
<gene>
    <name evidence="5" type="ORF">Talka_00713</name>
</gene>
<evidence type="ECO:0000313" key="6">
    <source>
        <dbReference type="Proteomes" id="UP000315736"/>
    </source>
</evidence>
<sequence length="252" mass="26766">MSEAPLPTLSLVDMVLPDQCNHHGTLFGGAALAMLDKLAFILGSRVLRGPLVTAAVRELQFHQPAPAGWLTECIGRVSRVGHRSVTLETQLHAEDLLSGQRIACLTGQFVMVSPTPARAEADWPPLQPDSVCVAEIVFPGHANHRGILHGGPAMAWLAKAGFAAATRHARQPVVMAGSKALDFQAPAYVGEVVEITARIVQVGRSSMTAAARMEAYSPASGQRRCCTEAQLVFVAIDDNGRPVPVRTTPSAL</sequence>
<protein>
    <submittedName>
        <fullName evidence="5">Putative acyl-CoA thioester hydrolase</fullName>
        <ecNumber evidence="5">3.1.2.-</ecNumber>
    </submittedName>
</protein>
<name>A0A554WBU7_9BURK</name>
<feature type="domain" description="HotDog ACOT-type" evidence="4">
    <location>
        <begin position="127"/>
        <end position="239"/>
    </location>
</feature>
<dbReference type="PROSITE" id="PS51770">
    <property type="entry name" value="HOTDOG_ACOT"/>
    <property type="match status" value="2"/>
</dbReference>
<dbReference type="CDD" id="cd03442">
    <property type="entry name" value="BFIT_BACH"/>
    <property type="match status" value="2"/>
</dbReference>
<proteinExistence type="inferred from homology"/>